<dbReference type="Proteomes" id="UP001621714">
    <property type="component" value="Unassembled WGS sequence"/>
</dbReference>
<dbReference type="Gene3D" id="1.10.510.10">
    <property type="entry name" value="Transferase(Phosphotransferase) domain 1"/>
    <property type="match status" value="1"/>
</dbReference>
<evidence type="ECO:0000256" key="3">
    <source>
        <dbReference type="ARBA" id="ARBA00010327"/>
    </source>
</evidence>
<evidence type="ECO:0000256" key="15">
    <source>
        <dbReference type="HAMAP-Rule" id="MF_00521"/>
    </source>
</evidence>
<evidence type="ECO:0000256" key="2">
    <source>
        <dbReference type="ARBA" id="ARBA00004713"/>
    </source>
</evidence>
<dbReference type="Pfam" id="PF06293">
    <property type="entry name" value="Kdo"/>
    <property type="match status" value="1"/>
</dbReference>
<dbReference type="NCBIfam" id="NF002475">
    <property type="entry name" value="PRK01723.1"/>
    <property type="match status" value="1"/>
</dbReference>
<evidence type="ECO:0000313" key="16">
    <source>
        <dbReference type="EMBL" id="MFK7160341.1"/>
    </source>
</evidence>
<dbReference type="EC" id="2.7.1.166" evidence="4 15"/>
<evidence type="ECO:0000313" key="17">
    <source>
        <dbReference type="Proteomes" id="UP001621714"/>
    </source>
</evidence>
<comment type="catalytic activity">
    <reaction evidence="14 15">
        <text>an alpha-Kdo-(2-&gt;6)-lipid IVA + ATP = a 4-O-phospho-alpha-Kdo-(2-&gt;6)-lipid IVA + ADP + H(+)</text>
        <dbReference type="Rhea" id="RHEA:74271"/>
        <dbReference type="ChEBI" id="CHEBI:15378"/>
        <dbReference type="ChEBI" id="CHEBI:30616"/>
        <dbReference type="ChEBI" id="CHEBI:176428"/>
        <dbReference type="ChEBI" id="CHEBI:193140"/>
        <dbReference type="ChEBI" id="CHEBI:456216"/>
        <dbReference type="EC" id="2.7.1.166"/>
    </reaction>
</comment>
<evidence type="ECO:0000256" key="8">
    <source>
        <dbReference type="ARBA" id="ARBA00022741"/>
    </source>
</evidence>
<keyword evidence="12 15" id="KW-0472">Membrane</keyword>
<evidence type="ECO:0000256" key="9">
    <source>
        <dbReference type="ARBA" id="ARBA00022777"/>
    </source>
</evidence>
<comment type="function">
    <text evidence="15">Catalyzes the ATP-dependent phosphorylation of the 3-deoxy-D-manno-octulosonic acid (Kdo) residue in Kdo-lipid IV(A) at the 4-OH position.</text>
</comment>
<name>A0ABW8PWH6_9GAMM</name>
<evidence type="ECO:0000256" key="1">
    <source>
        <dbReference type="ARBA" id="ARBA00004515"/>
    </source>
</evidence>
<feature type="active site" evidence="15">
    <location>
        <position position="178"/>
    </location>
</feature>
<keyword evidence="6 15" id="KW-0997">Cell inner membrane</keyword>
<keyword evidence="7 15" id="KW-0808">Transferase</keyword>
<dbReference type="RefSeq" id="WP_405337846.1">
    <property type="nucleotide sequence ID" value="NZ_JBANFI010000002.1"/>
</dbReference>
<evidence type="ECO:0000256" key="7">
    <source>
        <dbReference type="ARBA" id="ARBA00022679"/>
    </source>
</evidence>
<dbReference type="InterPro" id="IPR022826">
    <property type="entry name" value="KDO_kinase"/>
</dbReference>
<dbReference type="GO" id="GO:0016301">
    <property type="term" value="F:kinase activity"/>
    <property type="evidence" value="ECO:0007669"/>
    <property type="project" value="UniProtKB-KW"/>
</dbReference>
<dbReference type="InterPro" id="IPR011009">
    <property type="entry name" value="Kinase-like_dom_sf"/>
</dbReference>
<dbReference type="HAMAP" id="MF_00521">
    <property type="entry name" value="KDO_kinase"/>
    <property type="match status" value="1"/>
</dbReference>
<keyword evidence="17" id="KW-1185">Reference proteome</keyword>
<evidence type="ECO:0000256" key="14">
    <source>
        <dbReference type="ARBA" id="ARBA00034417"/>
    </source>
</evidence>
<dbReference type="SUPFAM" id="SSF56112">
    <property type="entry name" value="Protein kinase-like (PK-like)"/>
    <property type="match status" value="1"/>
</dbReference>
<comment type="pathway">
    <text evidence="2 15">Bacterial outer membrane biogenesis; LPS core biosynthesis.</text>
</comment>
<evidence type="ECO:0000256" key="5">
    <source>
        <dbReference type="ARBA" id="ARBA00022475"/>
    </source>
</evidence>
<evidence type="ECO:0000256" key="6">
    <source>
        <dbReference type="ARBA" id="ARBA00022519"/>
    </source>
</evidence>
<evidence type="ECO:0000256" key="11">
    <source>
        <dbReference type="ARBA" id="ARBA00022985"/>
    </source>
</evidence>
<protein>
    <recommendedName>
        <fullName evidence="13 15">3-deoxy-D-manno-octulosonic acid kinase</fullName>
        <shortName evidence="15">Kdo kinase</shortName>
        <ecNumber evidence="4 15">2.7.1.166</ecNumber>
    </recommendedName>
</protein>
<keyword evidence="5 15" id="KW-1003">Cell membrane</keyword>
<evidence type="ECO:0000256" key="10">
    <source>
        <dbReference type="ARBA" id="ARBA00022840"/>
    </source>
</evidence>
<organism evidence="16 17">
    <name type="scientific">Marinospirillum alkalitolerans</name>
    <dbReference type="NCBI Taxonomy" id="3123374"/>
    <lineage>
        <taxon>Bacteria</taxon>
        <taxon>Pseudomonadati</taxon>
        <taxon>Pseudomonadota</taxon>
        <taxon>Gammaproteobacteria</taxon>
        <taxon>Oceanospirillales</taxon>
        <taxon>Oceanospirillaceae</taxon>
        <taxon>Marinospirillum</taxon>
    </lineage>
</organism>
<keyword evidence="10 15" id="KW-0067">ATP-binding</keyword>
<accession>A0ABW8PWH6</accession>
<evidence type="ECO:0000256" key="4">
    <source>
        <dbReference type="ARBA" id="ARBA00011988"/>
    </source>
</evidence>
<keyword evidence="11 15" id="KW-0448">Lipopolysaccharide biosynthesis</keyword>
<comment type="similarity">
    <text evidence="3 15">Belongs to the protein kinase superfamily. KdkA/RfaP family.</text>
</comment>
<comment type="subcellular location">
    <subcellularLocation>
        <location evidence="1 15">Cell inner membrane</location>
        <topology evidence="1 15">Peripheral membrane protein</topology>
        <orientation evidence="1 15">Cytoplasmic side</orientation>
    </subcellularLocation>
</comment>
<proteinExistence type="inferred from homology"/>
<keyword evidence="8 15" id="KW-0547">Nucleotide-binding</keyword>
<comment type="caution">
    <text evidence="16">The sequence shown here is derived from an EMBL/GenBank/DDBJ whole genome shotgun (WGS) entry which is preliminary data.</text>
</comment>
<reference evidence="16 17" key="1">
    <citation type="submission" date="2024-02" db="EMBL/GenBank/DDBJ databases">
        <title>Marinospirillum sp. MEB 164 isolated from Lonar lake sediment.</title>
        <authorList>
            <person name="Joshi A."/>
            <person name="Thite S."/>
        </authorList>
    </citation>
    <scope>NUCLEOTIDE SEQUENCE [LARGE SCALE GENOMIC DNA]</scope>
    <source>
        <strain evidence="16 17">MEB164</strain>
    </source>
</reference>
<sequence length="268" mass="30414">MTGFQQQESKEKHLGQSCILYDAQRFPQITAEWFDPHYWAEQGQLIGGAPGRGTSCFIHTPAGEGVLRHYRRGGLIGRWIQDRYFWTGLAATRAWQEFHLTAQLYQEGYAVPQPWAAQVVRQGCTYRADLLTQRLPHALPLADYLLQSKATSDQQALCLRQAGQLIADFHQRGLNHVDLNPRNLLLDPERVHATQLAADGQPIYQRAASGLWLIDLDRCQLGRLTPMQAKSNLQRLLRGLIKLDAIQAANWFAQIEAGYRHRLAHKAT</sequence>
<evidence type="ECO:0000256" key="13">
    <source>
        <dbReference type="ARBA" id="ARBA00029511"/>
    </source>
</evidence>
<dbReference type="EMBL" id="JBANFI010000002">
    <property type="protein sequence ID" value="MFK7160341.1"/>
    <property type="molecule type" value="Genomic_DNA"/>
</dbReference>
<keyword evidence="9 15" id="KW-0418">Kinase</keyword>
<evidence type="ECO:0000256" key="12">
    <source>
        <dbReference type="ARBA" id="ARBA00023136"/>
    </source>
</evidence>
<gene>
    <name evidence="15" type="primary">kdkA</name>
    <name evidence="16" type="ORF">V6U78_04740</name>
</gene>